<dbReference type="Proteomes" id="UP000237350">
    <property type="component" value="Unassembled WGS sequence"/>
</dbReference>
<feature type="coiled-coil region" evidence="1">
    <location>
        <begin position="265"/>
        <end position="292"/>
    </location>
</feature>
<protein>
    <submittedName>
        <fullName evidence="2">Uncharacterized protein</fullName>
    </submittedName>
</protein>
<dbReference type="EMBL" id="LPWH01000024">
    <property type="protein sequence ID" value="POR04176.1"/>
    <property type="molecule type" value="Genomic_DNA"/>
</dbReference>
<dbReference type="SUPFAM" id="SSF48452">
    <property type="entry name" value="TPR-like"/>
    <property type="match status" value="1"/>
</dbReference>
<proteinExistence type="predicted"/>
<dbReference type="RefSeq" id="WP_181015334.1">
    <property type="nucleotide sequence ID" value="NZ_LPWH01000024.1"/>
</dbReference>
<reference evidence="3" key="1">
    <citation type="submission" date="2015-12" db="EMBL/GenBank/DDBJ databases">
        <authorList>
            <person name="Lodha T.D."/>
            <person name="Chintalapati S."/>
            <person name="Chintalapati V.R."/>
            <person name="Sravanthi T."/>
        </authorList>
    </citation>
    <scope>NUCLEOTIDE SEQUENCE [LARGE SCALE GENOMIC DNA]</scope>
    <source>
        <strain evidence="3">JC133</strain>
    </source>
</reference>
<name>A0A2S4JXG1_9SPIO</name>
<dbReference type="InterPro" id="IPR011990">
    <property type="entry name" value="TPR-like_helical_dom_sf"/>
</dbReference>
<sequence>LAGRHGDAARIYLSLGELQRDRFEGRGYSDIFVNQVDRALVRLDEAGADFLEMIEPYLEVSEPLRAAVLEGPVPVGADFFSEYLVRGSELYEVFERTRTLSQDLLVLRSQVALQFPDDPVDWYLNFQDIFLRGRPDLRNQEGLVAVVARFYDLPLAEVASRSRDQALEAHQRGDEFLAGDVLPQAIEAYEVASDAALAWERIEGLRVGLFEPDLPSREIVETRGAREAGPALTGRIRKESSRNRAVLAETLRGLPVVSEEERGLAGELRSRKEQIQDVIEEMQEHHQIWRERAATFRLFPEEHLAEIDLAPLDDLLAETGERLEGSISRTRELAVAISLLETAEVPLVIARSREVLSETALLLEGVEEPLEDDHFQSDDLAQPDGLERPSRDLVRIARYPDEAAERLALLEGVVARAGEEVERARQGLEEDRDYVSSSPPVQAELLRLAALQQDLNELALVGAEKSSEAAGLIAEARVREEEGFTRIADARAAIAAMRIDAARRNWEAARDAFFDSLELREEETLRASADREIAAVGQELLELENVLVVQRVRELLNRAENQYNQDEYVAARDTLLQAQQTWEQTNIEPNSEIDRLLILATAALSLEEGRELSPSDPLFPVLGNYLSLAREDYNRGVLLFRQGREDEANRLFDRSIENLRNVRDVRPLNWDARILELRIVQLRDADEFENIFATRYNQALARLDQAGPLEVYSELEALAEINPDYPGLQAQLRRLEIALNLRPDPADQQRIARAQQLYNEARRLSGGSRDQVVVAVSLLEDAVGLNPGNRDVRFLLDELRIRLGGRAAVALSTTDEQQYRRAETLFQQGQVVQAFAITERLLSNPENQGYPPLVDLRRRIGLRLGI</sequence>
<comment type="caution">
    <text evidence="2">The sequence shown here is derived from an EMBL/GenBank/DDBJ whole genome shotgun (WGS) entry which is preliminary data.</text>
</comment>
<evidence type="ECO:0000313" key="3">
    <source>
        <dbReference type="Proteomes" id="UP000237350"/>
    </source>
</evidence>
<evidence type="ECO:0000256" key="1">
    <source>
        <dbReference type="SAM" id="Coils"/>
    </source>
</evidence>
<dbReference type="AlphaFoldDB" id="A0A2S4JXG1"/>
<evidence type="ECO:0000313" key="2">
    <source>
        <dbReference type="EMBL" id="POR04176.1"/>
    </source>
</evidence>
<feature type="non-terminal residue" evidence="2">
    <location>
        <position position="1"/>
    </location>
</feature>
<keyword evidence="1" id="KW-0175">Coiled coil</keyword>
<accession>A0A2S4JXG1</accession>
<keyword evidence="3" id="KW-1185">Reference proteome</keyword>
<gene>
    <name evidence="2" type="ORF">AU468_03485</name>
</gene>
<organism evidence="2 3">
    <name type="scientific">Alkalispirochaeta sphaeroplastigenens</name>
    <dbReference type="NCBI Taxonomy" id="1187066"/>
    <lineage>
        <taxon>Bacteria</taxon>
        <taxon>Pseudomonadati</taxon>
        <taxon>Spirochaetota</taxon>
        <taxon>Spirochaetia</taxon>
        <taxon>Spirochaetales</taxon>
        <taxon>Spirochaetaceae</taxon>
        <taxon>Alkalispirochaeta</taxon>
    </lineage>
</organism>